<evidence type="ECO:0000313" key="2">
    <source>
        <dbReference type="EMBL" id="RYR28682.1"/>
    </source>
</evidence>
<name>A0A445AQI4_ARAHY</name>
<dbReference type="Pfam" id="PF10536">
    <property type="entry name" value="PMD"/>
    <property type="match status" value="1"/>
</dbReference>
<organism evidence="2 3">
    <name type="scientific">Arachis hypogaea</name>
    <name type="common">Peanut</name>
    <dbReference type="NCBI Taxonomy" id="3818"/>
    <lineage>
        <taxon>Eukaryota</taxon>
        <taxon>Viridiplantae</taxon>
        <taxon>Streptophyta</taxon>
        <taxon>Embryophyta</taxon>
        <taxon>Tracheophyta</taxon>
        <taxon>Spermatophyta</taxon>
        <taxon>Magnoliopsida</taxon>
        <taxon>eudicotyledons</taxon>
        <taxon>Gunneridae</taxon>
        <taxon>Pentapetalae</taxon>
        <taxon>rosids</taxon>
        <taxon>fabids</taxon>
        <taxon>Fabales</taxon>
        <taxon>Fabaceae</taxon>
        <taxon>Papilionoideae</taxon>
        <taxon>50 kb inversion clade</taxon>
        <taxon>dalbergioids sensu lato</taxon>
        <taxon>Dalbergieae</taxon>
        <taxon>Pterocarpus clade</taxon>
        <taxon>Arachis</taxon>
    </lineage>
</organism>
<dbReference type="PANTHER" id="PTHR46033:SF1">
    <property type="entry name" value="PROTEIN MAIN-LIKE 2"/>
    <property type="match status" value="1"/>
</dbReference>
<feature type="domain" description="Aminotransferase-like plant mobile" evidence="1">
    <location>
        <begin position="15"/>
        <end position="144"/>
    </location>
</feature>
<reference evidence="2 3" key="1">
    <citation type="submission" date="2019-01" db="EMBL/GenBank/DDBJ databases">
        <title>Sequencing of cultivated peanut Arachis hypogaea provides insights into genome evolution and oil improvement.</title>
        <authorList>
            <person name="Chen X."/>
        </authorList>
    </citation>
    <scope>NUCLEOTIDE SEQUENCE [LARGE SCALE GENOMIC DNA]</scope>
    <source>
        <strain evidence="3">cv. Fuhuasheng</strain>
        <tissue evidence="2">Leaves</tissue>
    </source>
</reference>
<dbReference type="EMBL" id="SDMP01000011">
    <property type="protein sequence ID" value="RYR28682.1"/>
    <property type="molecule type" value="Genomic_DNA"/>
</dbReference>
<dbReference type="AlphaFoldDB" id="A0A445AQI4"/>
<evidence type="ECO:0000259" key="1">
    <source>
        <dbReference type="Pfam" id="PF10536"/>
    </source>
</evidence>
<proteinExistence type="predicted"/>
<accession>A0A445AQI4</accession>
<comment type="caution">
    <text evidence="2">The sequence shown here is derived from an EMBL/GenBank/DDBJ whole genome shotgun (WGS) entry which is preliminary data.</text>
</comment>
<sequence>MHWWNDGGRKLTRFTTITLEDVIHLLGLSVNGDPVIGRTDSSHQFLVENCIACFGREPGPQDHVLGKVNLAWVRRCRDTEPCDTHESIERYIRAHIFCVFGTVVFPDKSTTSLNSKFLPLLRNFHWIPAYSWGQPVWHIYTDRCVMHHYTIGKRWMGHSYYFLFERGSVCHS</sequence>
<dbReference type="InterPro" id="IPR044824">
    <property type="entry name" value="MAIN-like"/>
</dbReference>
<dbReference type="Proteomes" id="UP000289738">
    <property type="component" value="Chromosome B01"/>
</dbReference>
<keyword evidence="3" id="KW-1185">Reference proteome</keyword>
<dbReference type="GO" id="GO:0010073">
    <property type="term" value="P:meristem maintenance"/>
    <property type="evidence" value="ECO:0007669"/>
    <property type="project" value="InterPro"/>
</dbReference>
<dbReference type="InterPro" id="IPR019557">
    <property type="entry name" value="AminoTfrase-like_pln_mobile"/>
</dbReference>
<gene>
    <name evidence="2" type="ORF">Ahy_B01g052829</name>
</gene>
<evidence type="ECO:0000313" key="3">
    <source>
        <dbReference type="Proteomes" id="UP000289738"/>
    </source>
</evidence>
<protein>
    <recommendedName>
        <fullName evidence="1">Aminotransferase-like plant mobile domain-containing protein</fullName>
    </recommendedName>
</protein>
<dbReference type="PANTHER" id="PTHR46033">
    <property type="entry name" value="PROTEIN MAIN-LIKE 2"/>
    <property type="match status" value="1"/>
</dbReference>